<feature type="signal peptide" evidence="2">
    <location>
        <begin position="1"/>
        <end position="29"/>
    </location>
</feature>
<dbReference type="AlphaFoldDB" id="A0A2N3XQ63"/>
<evidence type="ECO:0008006" key="5">
    <source>
        <dbReference type="Google" id="ProtNLM"/>
    </source>
</evidence>
<evidence type="ECO:0000256" key="1">
    <source>
        <dbReference type="SAM" id="MobiDB-lite"/>
    </source>
</evidence>
<gene>
    <name evidence="3" type="ORF">A8926_0210</name>
</gene>
<accession>A0A2N3XQ63</accession>
<dbReference type="Proteomes" id="UP000233786">
    <property type="component" value="Unassembled WGS sequence"/>
</dbReference>
<evidence type="ECO:0000256" key="2">
    <source>
        <dbReference type="SAM" id="SignalP"/>
    </source>
</evidence>
<protein>
    <recommendedName>
        <fullName evidence="5">Small secreted domain DUF320</fullName>
    </recommendedName>
</protein>
<reference evidence="3" key="1">
    <citation type="submission" date="2017-12" db="EMBL/GenBank/DDBJ databases">
        <title>Sequencing the genomes of 1000 Actinobacteria strains.</title>
        <authorList>
            <person name="Klenk H.-P."/>
        </authorList>
    </citation>
    <scope>NUCLEOTIDE SEQUENCE [LARGE SCALE GENOMIC DNA]</scope>
    <source>
        <strain evidence="3">DSM 44228</strain>
    </source>
</reference>
<keyword evidence="2" id="KW-0732">Signal</keyword>
<name>A0A2N3XQ63_SACSN</name>
<feature type="compositionally biased region" description="Polar residues" evidence="1">
    <location>
        <begin position="66"/>
        <end position="76"/>
    </location>
</feature>
<evidence type="ECO:0000313" key="4">
    <source>
        <dbReference type="Proteomes" id="UP000233786"/>
    </source>
</evidence>
<evidence type="ECO:0000313" key="3">
    <source>
        <dbReference type="EMBL" id="PKW12730.1"/>
    </source>
</evidence>
<feature type="region of interest" description="Disordered" evidence="1">
    <location>
        <begin position="66"/>
        <end position="89"/>
    </location>
</feature>
<sequence>MITSVRILSTATALGLGVLATSMLPQAVAAESTKETPGSAGEAGQGFSICRPISLTGGQITAQCSVAPNGGSTDGHSTAVAEENSEDDD</sequence>
<dbReference type="EMBL" id="PJNB01000001">
    <property type="protein sequence ID" value="PKW12730.1"/>
    <property type="molecule type" value="Genomic_DNA"/>
</dbReference>
<keyword evidence="4" id="KW-1185">Reference proteome</keyword>
<feature type="chain" id="PRO_5014794690" description="Small secreted domain DUF320" evidence="2">
    <location>
        <begin position="30"/>
        <end position="89"/>
    </location>
</feature>
<proteinExistence type="predicted"/>
<organism evidence="3 4">
    <name type="scientific">Saccharopolyspora spinosa</name>
    <dbReference type="NCBI Taxonomy" id="60894"/>
    <lineage>
        <taxon>Bacteria</taxon>
        <taxon>Bacillati</taxon>
        <taxon>Actinomycetota</taxon>
        <taxon>Actinomycetes</taxon>
        <taxon>Pseudonocardiales</taxon>
        <taxon>Pseudonocardiaceae</taxon>
        <taxon>Saccharopolyspora</taxon>
    </lineage>
</organism>
<comment type="caution">
    <text evidence="3">The sequence shown here is derived from an EMBL/GenBank/DDBJ whole genome shotgun (WGS) entry which is preliminary data.</text>
</comment>